<dbReference type="EMBL" id="AZCV01000002">
    <property type="protein sequence ID" value="KRK38080.1"/>
    <property type="molecule type" value="Genomic_DNA"/>
</dbReference>
<dbReference type="InterPro" id="IPR050248">
    <property type="entry name" value="Polysacc_deacetylase_ArnD"/>
</dbReference>
<dbReference type="GO" id="GO:0005975">
    <property type="term" value="P:carbohydrate metabolic process"/>
    <property type="evidence" value="ECO:0007669"/>
    <property type="project" value="InterPro"/>
</dbReference>
<comment type="caution">
    <text evidence="4">The sequence shown here is derived from an EMBL/GenBank/DDBJ whole genome shotgun (WGS) entry which is preliminary data.</text>
</comment>
<dbReference type="PROSITE" id="PS51677">
    <property type="entry name" value="NODB"/>
    <property type="match status" value="1"/>
</dbReference>
<dbReference type="Gene3D" id="3.20.20.370">
    <property type="entry name" value="Glycoside hydrolase/deacetylase"/>
    <property type="match status" value="1"/>
</dbReference>
<evidence type="ECO:0000256" key="2">
    <source>
        <dbReference type="ARBA" id="ARBA00022801"/>
    </source>
</evidence>
<dbReference type="GO" id="GO:0046872">
    <property type="term" value="F:metal ion binding"/>
    <property type="evidence" value="ECO:0007669"/>
    <property type="project" value="UniProtKB-KW"/>
</dbReference>
<gene>
    <name evidence="4" type="ORF">FC62_GL000852</name>
</gene>
<sequence>MRKFLISDVIIVLALLVAGGSWIYLNQKKQATRVEQHMVNKLKDKSAQNASETKSKNGKLVVIEPELDGKKVKYSPAVKVDAQEILTKAGSKKGSTAYLSFSVQQGPESFVAIKPVVKVYTRQKNQRLRLRQTVNLASQTVNQTNGHLLTLAELVPDNAAVRALNYQLIKQQADDRGLSITQLNELLNKSFLSETKTTNFSYSKEGLEISGITLGAAEVAPFIAPQYILESDRVPTATGKFIALTFDDGPNPATTPAILKTLAEQQVKATFFMVGTGASAYPALAKEVLEKGHEIGNHSYDHPQLNTLSPAQMTDQITRTNDAIYSATGKLADFIRPPYGAVSTTVGATLPMPLIQWDIDTDDWATNDVAAIIGKVRASAHPGAIILMHDTHPQSVAALPGIISYLKQEGYELKTVKELLGQKLLPGYQYFGQNDYRPA</sequence>
<dbReference type="SUPFAM" id="SSF144015">
    <property type="entry name" value="Peptidoglycan deacetylase N-terminal noncatalytic region"/>
    <property type="match status" value="1"/>
</dbReference>
<evidence type="ECO:0000313" key="4">
    <source>
        <dbReference type="EMBL" id="KRK38080.1"/>
    </source>
</evidence>
<dbReference type="SUPFAM" id="SSF88713">
    <property type="entry name" value="Glycoside hydrolase/deacetylase"/>
    <property type="match status" value="1"/>
</dbReference>
<keyword evidence="5" id="KW-1185">Reference proteome</keyword>
<feature type="domain" description="NodB homology" evidence="3">
    <location>
        <begin position="240"/>
        <end position="414"/>
    </location>
</feature>
<dbReference type="PATRIC" id="fig|1423722.3.peg.868"/>
<keyword evidence="2" id="KW-0378">Hydrolase</keyword>
<dbReference type="PANTHER" id="PTHR10587">
    <property type="entry name" value="GLYCOSYL TRANSFERASE-RELATED"/>
    <property type="match status" value="1"/>
</dbReference>
<dbReference type="PANTHER" id="PTHR10587:SF133">
    <property type="entry name" value="CHITIN DEACETYLASE 1-RELATED"/>
    <property type="match status" value="1"/>
</dbReference>
<dbReference type="AlphaFoldDB" id="A0A0R1GVN0"/>
<dbReference type="Proteomes" id="UP000050909">
    <property type="component" value="Unassembled WGS sequence"/>
</dbReference>
<dbReference type="CDD" id="cd10954">
    <property type="entry name" value="CE4_CtAXE_like"/>
    <property type="match status" value="1"/>
</dbReference>
<evidence type="ECO:0000256" key="1">
    <source>
        <dbReference type="ARBA" id="ARBA00022723"/>
    </source>
</evidence>
<dbReference type="GO" id="GO:0016810">
    <property type="term" value="F:hydrolase activity, acting on carbon-nitrogen (but not peptide) bonds"/>
    <property type="evidence" value="ECO:0007669"/>
    <property type="project" value="InterPro"/>
</dbReference>
<dbReference type="RefSeq" id="WP_236693772.1">
    <property type="nucleotide sequence ID" value="NZ_AZCV01000002.1"/>
</dbReference>
<dbReference type="Pfam" id="PF01522">
    <property type="entry name" value="Polysacc_deac_1"/>
    <property type="match status" value="1"/>
</dbReference>
<evidence type="ECO:0000313" key="5">
    <source>
        <dbReference type="Proteomes" id="UP000050909"/>
    </source>
</evidence>
<dbReference type="InterPro" id="IPR011330">
    <property type="entry name" value="Glyco_hydro/deAcase_b/a-brl"/>
</dbReference>
<name>A0A0R1GVN0_9LACO</name>
<dbReference type="GO" id="GO:0016020">
    <property type="term" value="C:membrane"/>
    <property type="evidence" value="ECO:0007669"/>
    <property type="project" value="TreeGrafter"/>
</dbReference>
<evidence type="ECO:0000259" key="3">
    <source>
        <dbReference type="PROSITE" id="PS51677"/>
    </source>
</evidence>
<keyword evidence="1" id="KW-0479">Metal-binding</keyword>
<proteinExistence type="predicted"/>
<protein>
    <submittedName>
        <fullName evidence="4">Polysaccharide deacetylase</fullName>
    </submittedName>
</protein>
<dbReference type="InterPro" id="IPR002509">
    <property type="entry name" value="NODB_dom"/>
</dbReference>
<accession>A0A0R1GVN0</accession>
<organism evidence="4 5">
    <name type="scientific">Amylolactobacillus amylotrophicus DSM 20534</name>
    <dbReference type="NCBI Taxonomy" id="1423722"/>
    <lineage>
        <taxon>Bacteria</taxon>
        <taxon>Bacillati</taxon>
        <taxon>Bacillota</taxon>
        <taxon>Bacilli</taxon>
        <taxon>Lactobacillales</taxon>
        <taxon>Lactobacillaceae</taxon>
        <taxon>Amylolactobacillus</taxon>
    </lineage>
</organism>
<reference evidence="4 5" key="1">
    <citation type="journal article" date="2015" name="Genome Announc.">
        <title>Expanding the biotechnology potential of lactobacilli through comparative genomics of 213 strains and associated genera.</title>
        <authorList>
            <person name="Sun Z."/>
            <person name="Harris H.M."/>
            <person name="McCann A."/>
            <person name="Guo C."/>
            <person name="Argimon S."/>
            <person name="Zhang W."/>
            <person name="Yang X."/>
            <person name="Jeffery I.B."/>
            <person name="Cooney J.C."/>
            <person name="Kagawa T.F."/>
            <person name="Liu W."/>
            <person name="Song Y."/>
            <person name="Salvetti E."/>
            <person name="Wrobel A."/>
            <person name="Rasinkangas P."/>
            <person name="Parkhill J."/>
            <person name="Rea M.C."/>
            <person name="O'Sullivan O."/>
            <person name="Ritari J."/>
            <person name="Douillard F.P."/>
            <person name="Paul Ross R."/>
            <person name="Yang R."/>
            <person name="Briner A.E."/>
            <person name="Felis G.E."/>
            <person name="de Vos W.M."/>
            <person name="Barrangou R."/>
            <person name="Klaenhammer T.R."/>
            <person name="Caufield P.W."/>
            <person name="Cui Y."/>
            <person name="Zhang H."/>
            <person name="O'Toole P.W."/>
        </authorList>
    </citation>
    <scope>NUCLEOTIDE SEQUENCE [LARGE SCALE GENOMIC DNA]</scope>
    <source>
        <strain evidence="4 5">DSM 20534</strain>
    </source>
</reference>